<dbReference type="GO" id="GO:0051225">
    <property type="term" value="P:spindle assembly"/>
    <property type="evidence" value="ECO:0007669"/>
    <property type="project" value="TreeGrafter"/>
</dbReference>
<gene>
    <name evidence="2" type="ORF">MGAL_10B050125</name>
</gene>
<accession>A0A8B6E5E5</accession>
<evidence type="ECO:0000256" key="1">
    <source>
        <dbReference type="SAM" id="Coils"/>
    </source>
</evidence>
<evidence type="ECO:0000313" key="3">
    <source>
        <dbReference type="Proteomes" id="UP000596742"/>
    </source>
</evidence>
<comment type="caution">
    <text evidence="2">The sequence shown here is derived from an EMBL/GenBank/DDBJ whole genome shotgun (WGS) entry which is preliminary data.</text>
</comment>
<dbReference type="InterPro" id="IPR029711">
    <property type="entry name" value="Haus7-like"/>
</dbReference>
<dbReference type="EMBL" id="UYJE01004548">
    <property type="protein sequence ID" value="VDI28895.1"/>
    <property type="molecule type" value="Genomic_DNA"/>
</dbReference>
<name>A0A8B6E5E5_MYTGA</name>
<dbReference type="PANTHER" id="PTHR14352:SF2">
    <property type="entry name" value="HAUS AUGMIN-LIKE COMPLEX SUBUNIT 7"/>
    <property type="match status" value="1"/>
</dbReference>
<keyword evidence="3" id="KW-1185">Reference proteome</keyword>
<dbReference type="Proteomes" id="UP000596742">
    <property type="component" value="Unassembled WGS sequence"/>
</dbReference>
<protein>
    <submittedName>
        <fullName evidence="2">HAUS augmin-like complex subunit 7</fullName>
    </submittedName>
</protein>
<evidence type="ECO:0000313" key="2">
    <source>
        <dbReference type="EMBL" id="VDI28895.1"/>
    </source>
</evidence>
<dbReference type="InterPro" id="IPR010604">
    <property type="entry name" value="Plant_AUG7"/>
</dbReference>
<organism evidence="2 3">
    <name type="scientific">Mytilus galloprovincialis</name>
    <name type="common">Mediterranean mussel</name>
    <dbReference type="NCBI Taxonomy" id="29158"/>
    <lineage>
        <taxon>Eukaryota</taxon>
        <taxon>Metazoa</taxon>
        <taxon>Spiralia</taxon>
        <taxon>Lophotrochozoa</taxon>
        <taxon>Mollusca</taxon>
        <taxon>Bivalvia</taxon>
        <taxon>Autobranchia</taxon>
        <taxon>Pteriomorphia</taxon>
        <taxon>Mytilida</taxon>
        <taxon>Mytiloidea</taxon>
        <taxon>Mytilidae</taxon>
        <taxon>Mytilinae</taxon>
        <taxon>Mytilus</taxon>
    </lineage>
</organism>
<reference evidence="2" key="1">
    <citation type="submission" date="2018-11" db="EMBL/GenBank/DDBJ databases">
        <authorList>
            <person name="Alioto T."/>
            <person name="Alioto T."/>
        </authorList>
    </citation>
    <scope>NUCLEOTIDE SEQUENCE</scope>
</reference>
<dbReference type="AlphaFoldDB" id="A0A8B6E5E5"/>
<keyword evidence="1" id="KW-0175">Coiled coil</keyword>
<dbReference type="OrthoDB" id="6435999at2759"/>
<dbReference type="GO" id="GO:0031023">
    <property type="term" value="P:microtubule organizing center organization"/>
    <property type="evidence" value="ECO:0007669"/>
    <property type="project" value="TreeGrafter"/>
</dbReference>
<sequence length="384" mass="43757">MAASFKGNTKSQKLAKSFKDRLDKIGCPYTEGVDDSWITELIFKPGEPRIRLLQWLFSKFDSQLNDLLDPQYASVESKMDSRLQRLLFVGSTLGLCRYDDVDLIRGITTGSKQAAFMDNLIDLVCIMDTAEDPQNKALRSPGVVSDEMSLYEQFTSDCNYMDTLMNQEKIGAIFNSRLTLLPADLQRQVEASWADQGHTRENPPKVNVQNLIDSAENLAKDIQRQKEILEELQKKYEYEEEEISEKERVKKTLQLVLTELTHLVTNFSYLYENEMCLWCNKSPPFLSDLGTAFKRVHNLLQQFVALLKGFQSIRNSYSNLSQEASMKLKRSGMKSQKDTSLASAGQAALESFQECVSVLDESIQRHDMVDESTNISFRSSILKV</sequence>
<dbReference type="Pfam" id="PF06694">
    <property type="entry name" value="Plant_NMP1"/>
    <property type="match status" value="1"/>
</dbReference>
<dbReference type="GO" id="GO:0051011">
    <property type="term" value="F:microtubule minus-end binding"/>
    <property type="evidence" value="ECO:0007669"/>
    <property type="project" value="InterPro"/>
</dbReference>
<feature type="coiled-coil region" evidence="1">
    <location>
        <begin position="205"/>
        <end position="249"/>
    </location>
</feature>
<proteinExistence type="predicted"/>
<dbReference type="GO" id="GO:0070652">
    <property type="term" value="C:HAUS complex"/>
    <property type="evidence" value="ECO:0007669"/>
    <property type="project" value="TreeGrafter"/>
</dbReference>
<dbReference type="PANTHER" id="PTHR14352">
    <property type="entry name" value="HAUS AUGMIN-LIKE COMPLEX SUBUNIT 7"/>
    <property type="match status" value="1"/>
</dbReference>